<keyword evidence="1" id="KW-1133">Transmembrane helix</keyword>
<dbReference type="AlphaFoldDB" id="A0A3F3PSE0"/>
<accession>A0A3F3PSE0</accession>
<keyword evidence="3" id="KW-1185">Reference proteome</keyword>
<evidence type="ECO:0000313" key="3">
    <source>
        <dbReference type="Proteomes" id="UP000253729"/>
    </source>
</evidence>
<dbReference type="EMBL" id="KZ852064">
    <property type="protein sequence ID" value="RDH29859.1"/>
    <property type="molecule type" value="Genomic_DNA"/>
</dbReference>
<organism evidence="2 3">
    <name type="scientific">Aspergillus welwitschiae</name>
    <dbReference type="NCBI Taxonomy" id="1341132"/>
    <lineage>
        <taxon>Eukaryota</taxon>
        <taxon>Fungi</taxon>
        <taxon>Dikarya</taxon>
        <taxon>Ascomycota</taxon>
        <taxon>Pezizomycotina</taxon>
        <taxon>Eurotiomycetes</taxon>
        <taxon>Eurotiomycetidae</taxon>
        <taxon>Eurotiales</taxon>
        <taxon>Aspergillaceae</taxon>
        <taxon>Aspergillus</taxon>
        <taxon>Aspergillus subgen. Circumdati</taxon>
    </lineage>
</organism>
<keyword evidence="1" id="KW-0812">Transmembrane</keyword>
<evidence type="ECO:0000313" key="2">
    <source>
        <dbReference type="EMBL" id="RDH29859.1"/>
    </source>
</evidence>
<protein>
    <submittedName>
        <fullName evidence="2">Uncharacterized protein</fullName>
    </submittedName>
</protein>
<gene>
    <name evidence="2" type="ORF">BDQ94DRAFT_149622</name>
</gene>
<feature type="transmembrane region" description="Helical" evidence="1">
    <location>
        <begin position="78"/>
        <end position="96"/>
    </location>
</feature>
<dbReference type="GeneID" id="38135775"/>
<dbReference type="RefSeq" id="XP_026622881.1">
    <property type="nucleotide sequence ID" value="XM_026767419.1"/>
</dbReference>
<evidence type="ECO:0000256" key="1">
    <source>
        <dbReference type="SAM" id="Phobius"/>
    </source>
</evidence>
<name>A0A3F3PSE0_9EURO</name>
<dbReference type="Proteomes" id="UP000253729">
    <property type="component" value="Unassembled WGS sequence"/>
</dbReference>
<keyword evidence="1" id="KW-0472">Membrane</keyword>
<sequence length="100" mass="11717">MGYATRRDHDMTEFYAFWVALGQYHHVFNKHTNIHTPRNDHKYKKQIQQLDALLVRGRHSNPCRVFSLAYLVRGGTRVIILSLSLSLCVCVLWLPACRVY</sequence>
<reference evidence="2 3" key="1">
    <citation type="submission" date="2018-07" db="EMBL/GenBank/DDBJ databases">
        <title>The genomes of Aspergillus section Nigri reveals drivers in fungal speciation.</title>
        <authorList>
            <consortium name="DOE Joint Genome Institute"/>
            <person name="Vesth T.C."/>
            <person name="Nybo J."/>
            <person name="Theobald S."/>
            <person name="Brandl J."/>
            <person name="Frisvad J.C."/>
            <person name="Nielsen K.F."/>
            <person name="Lyhne E.K."/>
            <person name="Kogle M.E."/>
            <person name="Kuo A."/>
            <person name="Riley R."/>
            <person name="Clum A."/>
            <person name="Nolan M."/>
            <person name="Lipzen A."/>
            <person name="Salamov A."/>
            <person name="Henrissat B."/>
            <person name="Wiebenga A."/>
            <person name="De vries R.P."/>
            <person name="Grigoriev I.V."/>
            <person name="Mortensen U.H."/>
            <person name="Andersen M.R."/>
            <person name="Baker S.E."/>
        </authorList>
    </citation>
    <scope>NUCLEOTIDE SEQUENCE [LARGE SCALE GENOMIC DNA]</scope>
    <source>
        <strain evidence="2 3">CBS 139.54b</strain>
    </source>
</reference>
<proteinExistence type="predicted"/>